<comment type="caution">
    <text evidence="1">The sequence shown here is derived from an EMBL/GenBank/DDBJ whole genome shotgun (WGS) entry which is preliminary data.</text>
</comment>
<gene>
    <name evidence="1" type="ORF">N8I77_005036</name>
</gene>
<dbReference type="Proteomes" id="UP001265746">
    <property type="component" value="Unassembled WGS sequence"/>
</dbReference>
<keyword evidence="2" id="KW-1185">Reference proteome</keyword>
<organism evidence="1 2">
    <name type="scientific">Phomopsis amygdali</name>
    <name type="common">Fusicoccum amygdali</name>
    <dbReference type="NCBI Taxonomy" id="1214568"/>
    <lineage>
        <taxon>Eukaryota</taxon>
        <taxon>Fungi</taxon>
        <taxon>Dikarya</taxon>
        <taxon>Ascomycota</taxon>
        <taxon>Pezizomycotina</taxon>
        <taxon>Sordariomycetes</taxon>
        <taxon>Sordariomycetidae</taxon>
        <taxon>Diaporthales</taxon>
        <taxon>Diaporthaceae</taxon>
        <taxon>Diaporthe</taxon>
    </lineage>
</organism>
<evidence type="ECO:0000313" key="1">
    <source>
        <dbReference type="EMBL" id="KAK2611712.1"/>
    </source>
</evidence>
<proteinExistence type="predicted"/>
<reference evidence="1" key="1">
    <citation type="submission" date="2023-06" db="EMBL/GenBank/DDBJ databases">
        <authorList>
            <person name="Noh H."/>
        </authorList>
    </citation>
    <scope>NUCLEOTIDE SEQUENCE</scope>
    <source>
        <strain evidence="1">DUCC20226</strain>
    </source>
</reference>
<sequence>MSTSRFFEDIRNRVGSVIDAYMHGVDPSTADEFAGLIRILKENSMDSISDLPLERQANIFDEAVARIVLQKAANTAHDSAEQTTLLRLARAMLYAPSIPNPAGTLNVESLIDEASVKLMSLRTGFVDWIHESGEINEATKRDLHAYDNISCFIGMLFTTLIKSPDLNHTDAVKALSEFGFGLLSNIIHVDLENYLTRPIRISMYHALFIWLAENSELFLEQLRNFPDELEDWLDGLESFFDMLKVDPEELGLDYLRTTTRVLCAFFDLE</sequence>
<dbReference type="EMBL" id="JAUJFL010000002">
    <property type="protein sequence ID" value="KAK2611712.1"/>
    <property type="molecule type" value="Genomic_DNA"/>
</dbReference>
<dbReference type="AlphaFoldDB" id="A0AAD9SPN6"/>
<accession>A0AAD9SPN6</accession>
<name>A0AAD9SPN6_PHOAM</name>
<evidence type="ECO:0000313" key="2">
    <source>
        <dbReference type="Proteomes" id="UP001265746"/>
    </source>
</evidence>
<protein>
    <submittedName>
        <fullName evidence="1">Uncharacterized protein</fullName>
    </submittedName>
</protein>